<dbReference type="SMART" id="SM00751">
    <property type="entry name" value="BSD"/>
    <property type="match status" value="1"/>
</dbReference>
<dbReference type="AlphaFoldDB" id="A0A0J9TWJ0"/>
<feature type="region of interest" description="Disordered" evidence="1">
    <location>
        <begin position="584"/>
        <end position="851"/>
    </location>
</feature>
<dbReference type="Gene3D" id="1.10.3970.10">
    <property type="entry name" value="BSD domain"/>
    <property type="match status" value="1"/>
</dbReference>
<dbReference type="PROSITE" id="PS50858">
    <property type="entry name" value="BSD"/>
    <property type="match status" value="1"/>
</dbReference>
<sequence>MYSLWKEVSEQIKKKAEDLNNSLQEFNASGSHPSGGSSNEGSARRQERGTTQVPSDTSLKNCLQEKFHIINDKYINGKDFPELQYYNEKLLSGFNSFKRIVGDIYKDRLSSASDGQVSGGDPFRGDNPLHRDAPLRAANAASTASTANTANTANTAEGQRFYLSKIVPWKKGDIMISKIYRKKYDEGFPINLPDPNLNAYVYKKILKLNINRNKILHTNILQNYKFNWNKKKEQSEKILLEDPNLEGTKKFLVPFYMCELDFWRSYFFNIDIIYNEIADDIYESRRNFPDGDGPLRFVPLPCGRRDEERQPAVALTPHAVTPNEATPAEVTTGEAHSPKELGFPKLQLPAEEAPTKWEQHGENSKSVCRKKDPNGEAIEAEVHGTSNLASFQSFNRSDWLTHLEEPTKKSDATLPRGTDGETPNCNSAPPLCSKNDGIAPQDDPFQMTRTQINGLNIYMDNDIFVNLRDKSEAFGGLLGDSKGDEEKVKREECPGGYPNLEFVGHSLEASFKGASNEREDEKEGGSTVSHSRTGDTTKVDDAAGGDNPVEGGQPINDQPDSLTISNCNIKFLDLIEEQNEEAFSLGKQDGGEVGGGVSGGVGGEAGSASRDEVERVAAEEGAPASEKWNGPGDAAEVGVHDGVGEQLEEGEGKEAGKEDDKEEDKAENNQHAEQYDDEQDNHHAERCDEAEEGGEKEKEAAHANLNEAETKEELDECVLPEQEVAPADDPNVAEELPLTLQVGESNDRKGLLSDEGGDQTCLQDNLTDDPLTVPLNQCNTMNDDSRKGDEGVDPVMNITKNSNAVEDSVAGEEKANASCHRGEEPLHGDAEEGEMPCQENCTEGGTTEEIGDWKKEGTVEQINGLVNGVAEGTAQQMNGLTKEGTSEQISRLTNGLSREGTAEQINDWTAEWTSEWTAEWSADWANTSMPPTPSHTTAKQSSQIEKQNGITVEVESHGESPKSEKGDTKKTRKECDLNLDELNFTDVLEFDIDSNKFNAEELEEFEKDLLNA</sequence>
<feature type="compositionally biased region" description="Gly residues" evidence="1">
    <location>
        <begin position="591"/>
        <end position="605"/>
    </location>
</feature>
<reference evidence="3 4" key="1">
    <citation type="submission" date="2011-09" db="EMBL/GenBank/DDBJ databases">
        <title>The Genome Sequence of Plasmodium vivax North Korean.</title>
        <authorList>
            <consortium name="The Broad Institute Genome Sequencing Platform"/>
            <consortium name="The Broad Institute Genome Sequencing Center for Infectious Disease"/>
            <person name="Neafsey D."/>
            <person name="Carlton J."/>
            <person name="Barnwell J."/>
            <person name="Collins W."/>
            <person name="Escalante A."/>
            <person name="Mullikin J."/>
            <person name="Saul A."/>
            <person name="Guigo R."/>
            <person name="Camara F."/>
            <person name="Young S.K."/>
            <person name="Zeng Q."/>
            <person name="Gargeya S."/>
            <person name="Fitzgerald M."/>
            <person name="Haas B."/>
            <person name="Abouelleil A."/>
            <person name="Alvarado L."/>
            <person name="Arachchi H.M."/>
            <person name="Berlin A."/>
            <person name="Brown A."/>
            <person name="Chapman S.B."/>
            <person name="Chen Z."/>
            <person name="Dunbar C."/>
            <person name="Freedman E."/>
            <person name="Gearin G."/>
            <person name="Gellesch M."/>
            <person name="Goldberg J."/>
            <person name="Griggs A."/>
            <person name="Gujja S."/>
            <person name="Heiman D."/>
            <person name="Howarth C."/>
            <person name="Larson L."/>
            <person name="Lui A."/>
            <person name="MacDonald P.J.P."/>
            <person name="Montmayeur A."/>
            <person name="Murphy C."/>
            <person name="Neiman D."/>
            <person name="Pearson M."/>
            <person name="Priest M."/>
            <person name="Roberts A."/>
            <person name="Saif S."/>
            <person name="Shea T."/>
            <person name="Shenoy N."/>
            <person name="Sisk P."/>
            <person name="Stolte C."/>
            <person name="Sykes S."/>
            <person name="Wortman J."/>
            <person name="Nusbaum C."/>
            <person name="Birren B."/>
        </authorList>
    </citation>
    <scope>NUCLEOTIDE SEQUENCE [LARGE SCALE GENOMIC DNA]</scope>
    <source>
        <strain evidence="3 4">North Korean</strain>
    </source>
</reference>
<feature type="region of interest" description="Disordered" evidence="1">
    <location>
        <begin position="924"/>
        <end position="974"/>
    </location>
</feature>
<feature type="compositionally biased region" description="Basic and acidic residues" evidence="1">
    <location>
        <begin position="811"/>
        <end position="830"/>
    </location>
</feature>
<feature type="compositionally biased region" description="Basic and acidic residues" evidence="1">
    <location>
        <begin position="481"/>
        <end position="493"/>
    </location>
</feature>
<dbReference type="OrthoDB" id="382589at2759"/>
<name>A0A0J9TWJ0_PLAVI</name>
<feature type="region of interest" description="Disordered" evidence="1">
    <location>
        <begin position="477"/>
        <end position="562"/>
    </location>
</feature>
<feature type="compositionally biased region" description="Polar residues" evidence="1">
    <location>
        <begin position="924"/>
        <end position="950"/>
    </location>
</feature>
<dbReference type="Proteomes" id="UP000053239">
    <property type="component" value="Unassembled WGS sequence"/>
</dbReference>
<feature type="compositionally biased region" description="Basic and acidic residues" evidence="1">
    <location>
        <begin position="532"/>
        <end position="541"/>
    </location>
</feature>
<dbReference type="Pfam" id="PF03909">
    <property type="entry name" value="BSD"/>
    <property type="match status" value="1"/>
</dbReference>
<feature type="compositionally biased region" description="Polar residues" evidence="1">
    <location>
        <begin position="19"/>
        <end position="41"/>
    </location>
</feature>
<feature type="domain" description="BSD" evidence="2">
    <location>
        <begin position="222"/>
        <end position="274"/>
    </location>
</feature>
<evidence type="ECO:0000313" key="3">
    <source>
        <dbReference type="EMBL" id="KNA00351.1"/>
    </source>
</evidence>
<feature type="region of interest" description="Disordered" evidence="1">
    <location>
        <begin position="405"/>
        <end position="435"/>
    </location>
</feature>
<proteinExistence type="predicted"/>
<feature type="region of interest" description="Disordered" evidence="1">
    <location>
        <begin position="111"/>
        <end position="131"/>
    </location>
</feature>
<dbReference type="SUPFAM" id="SSF140383">
    <property type="entry name" value="BSD domain-like"/>
    <property type="match status" value="1"/>
</dbReference>
<evidence type="ECO:0000256" key="1">
    <source>
        <dbReference type="SAM" id="MobiDB-lite"/>
    </source>
</evidence>
<feature type="compositionally biased region" description="Basic and acidic residues" evidence="1">
    <location>
        <begin position="954"/>
        <end position="974"/>
    </location>
</feature>
<feature type="compositionally biased region" description="Polar residues" evidence="1">
    <location>
        <begin position="886"/>
        <end position="896"/>
    </location>
</feature>
<feature type="compositionally biased region" description="Basic and acidic residues" evidence="1">
    <location>
        <begin position="650"/>
        <end position="701"/>
    </location>
</feature>
<protein>
    <recommendedName>
        <fullName evidence="2">BSD domain-containing protein</fullName>
    </recommendedName>
</protein>
<feature type="region of interest" description="Disordered" evidence="1">
    <location>
        <begin position="19"/>
        <end position="57"/>
    </location>
</feature>
<organism evidence="3 4">
    <name type="scientific">Plasmodium vivax North Korean</name>
    <dbReference type="NCBI Taxonomy" id="1035514"/>
    <lineage>
        <taxon>Eukaryota</taxon>
        <taxon>Sar</taxon>
        <taxon>Alveolata</taxon>
        <taxon>Apicomplexa</taxon>
        <taxon>Aconoidasida</taxon>
        <taxon>Haemosporida</taxon>
        <taxon>Plasmodiidae</taxon>
        <taxon>Plasmodium</taxon>
        <taxon>Plasmodium (Plasmodium)</taxon>
    </lineage>
</organism>
<feature type="compositionally biased region" description="Basic and acidic residues" evidence="1">
    <location>
        <begin position="609"/>
        <end position="618"/>
    </location>
</feature>
<evidence type="ECO:0000259" key="2">
    <source>
        <dbReference type="PROSITE" id="PS50858"/>
    </source>
</evidence>
<evidence type="ECO:0000313" key="4">
    <source>
        <dbReference type="Proteomes" id="UP000053239"/>
    </source>
</evidence>
<gene>
    <name evidence="3" type="ORF">PVNG_00985</name>
</gene>
<dbReference type="InterPro" id="IPR005607">
    <property type="entry name" value="BSD_dom"/>
</dbReference>
<feature type="region of interest" description="Disordered" evidence="1">
    <location>
        <begin position="879"/>
        <end position="900"/>
    </location>
</feature>
<dbReference type="EMBL" id="KQ235326">
    <property type="protein sequence ID" value="KNA00351.1"/>
    <property type="molecule type" value="Genomic_DNA"/>
</dbReference>
<accession>A0A0J9TWJ0</accession>
<dbReference type="InterPro" id="IPR035925">
    <property type="entry name" value="BSD_dom_sf"/>
</dbReference>
<feature type="compositionally biased region" description="Basic and acidic residues" evidence="1">
    <location>
        <begin position="515"/>
        <end position="524"/>
    </location>
</feature>